<keyword evidence="4" id="KW-1185">Reference proteome</keyword>
<dbReference type="Proteomes" id="UP000699975">
    <property type="component" value="Unassembled WGS sequence"/>
</dbReference>
<evidence type="ECO:0000313" key="4">
    <source>
        <dbReference type="Proteomes" id="UP000699975"/>
    </source>
</evidence>
<gene>
    <name evidence="3" type="ORF">KCG45_14975</name>
</gene>
<name>A0ABS6SSY3_9SPHN</name>
<comment type="caution">
    <text evidence="3">The sequence shown here is derived from an EMBL/GenBank/DDBJ whole genome shotgun (WGS) entry which is preliminary data.</text>
</comment>
<dbReference type="PANTHER" id="PTHR43477:SF1">
    <property type="entry name" value="DIHYDROANTICAPSIN 7-DEHYDROGENASE"/>
    <property type="match status" value="1"/>
</dbReference>
<dbReference type="RefSeq" id="WP_218318002.1">
    <property type="nucleotide sequence ID" value="NZ_JAGSPB010000003.1"/>
</dbReference>
<dbReference type="InterPro" id="IPR051122">
    <property type="entry name" value="SDR_DHRS6-like"/>
</dbReference>
<dbReference type="EMBL" id="JAGSPB010000003">
    <property type="protein sequence ID" value="MBV7267488.1"/>
    <property type="molecule type" value="Genomic_DNA"/>
</dbReference>
<dbReference type="InterPro" id="IPR002347">
    <property type="entry name" value="SDR_fam"/>
</dbReference>
<evidence type="ECO:0000313" key="3">
    <source>
        <dbReference type="EMBL" id="MBV7267488.1"/>
    </source>
</evidence>
<organism evidence="3 4">
    <name type="scientific">Erythrobacter ani</name>
    <dbReference type="NCBI Taxonomy" id="2827235"/>
    <lineage>
        <taxon>Bacteria</taxon>
        <taxon>Pseudomonadati</taxon>
        <taxon>Pseudomonadota</taxon>
        <taxon>Alphaproteobacteria</taxon>
        <taxon>Sphingomonadales</taxon>
        <taxon>Erythrobacteraceae</taxon>
        <taxon>Erythrobacter/Porphyrobacter group</taxon>
        <taxon>Erythrobacter</taxon>
    </lineage>
</organism>
<accession>A0ABS6SSY3</accession>
<evidence type="ECO:0000256" key="1">
    <source>
        <dbReference type="ARBA" id="ARBA00006484"/>
    </source>
</evidence>
<proteinExistence type="inferred from homology"/>
<reference evidence="3 4" key="1">
    <citation type="submission" date="2021-04" db="EMBL/GenBank/DDBJ databases">
        <authorList>
            <person name="Pira H."/>
            <person name="Risdian C."/>
            <person name="Wink J."/>
        </authorList>
    </citation>
    <scope>NUCLEOTIDE SEQUENCE [LARGE SCALE GENOMIC DNA]</scope>
    <source>
        <strain evidence="3 4">WH131</strain>
    </source>
</reference>
<dbReference type="Pfam" id="PF13561">
    <property type="entry name" value="adh_short_C2"/>
    <property type="match status" value="1"/>
</dbReference>
<dbReference type="CDD" id="cd05233">
    <property type="entry name" value="SDR_c"/>
    <property type="match status" value="1"/>
</dbReference>
<protein>
    <submittedName>
        <fullName evidence="3">SDR family oxidoreductase</fullName>
    </submittedName>
</protein>
<dbReference type="PROSITE" id="PS00061">
    <property type="entry name" value="ADH_SHORT"/>
    <property type="match status" value="1"/>
</dbReference>
<keyword evidence="2" id="KW-0560">Oxidoreductase</keyword>
<evidence type="ECO:0000256" key="2">
    <source>
        <dbReference type="ARBA" id="ARBA00023002"/>
    </source>
</evidence>
<comment type="similarity">
    <text evidence="1">Belongs to the short-chain dehydrogenases/reductases (SDR) family.</text>
</comment>
<sequence length="249" mass="26018">MSRFENKRILITGGTSGMGLAAAKMIVDEGGEVAVTGTSQDHLDEAGRSLPSGSLVLRNDAADPAAAKELGDKVKDQMGTIDGLWLNAGYGKFGPNDAMDADFFDHMNNVNVRGPVLQMAELIPALNDNASVVVTSSVSPYLGQAEGAVYAGTKGAVTGLTRSWAAALAPRGVRVNSIAPGPIDTNFMNGMGLSEEEKDQFLDQIQSAVPLGRLGSADEVAQVALFLLSDQSSYVTGSQYMVDGGMTMR</sequence>
<dbReference type="InterPro" id="IPR020904">
    <property type="entry name" value="Sc_DH/Rdtase_CS"/>
</dbReference>
<dbReference type="PANTHER" id="PTHR43477">
    <property type="entry name" value="DIHYDROANTICAPSIN 7-DEHYDROGENASE"/>
    <property type="match status" value="1"/>
</dbReference>